<dbReference type="GO" id="GO:0005634">
    <property type="term" value="C:nucleus"/>
    <property type="evidence" value="ECO:0007669"/>
    <property type="project" value="UniProtKB-SubCell"/>
</dbReference>
<dbReference type="GO" id="GO:0045944">
    <property type="term" value="P:positive regulation of transcription by RNA polymerase II"/>
    <property type="evidence" value="ECO:0007669"/>
    <property type="project" value="TreeGrafter"/>
</dbReference>
<feature type="region of interest" description="Disordered" evidence="7">
    <location>
        <begin position="194"/>
        <end position="214"/>
    </location>
</feature>
<dbReference type="PRINTS" id="PR00619">
    <property type="entry name" value="GATAZNFINGER"/>
</dbReference>
<dbReference type="SUPFAM" id="SSF57716">
    <property type="entry name" value="Glucocorticoid receptor-like (DNA-binding domain)"/>
    <property type="match status" value="1"/>
</dbReference>
<evidence type="ECO:0000256" key="3">
    <source>
        <dbReference type="ARBA" id="ARBA00022771"/>
    </source>
</evidence>
<dbReference type="PROSITE" id="PS50114">
    <property type="entry name" value="GATA_ZN_FINGER_2"/>
    <property type="match status" value="1"/>
</dbReference>
<sequence>MSSSSPARTAHRLAGSDKHFLAATGGPFCANCGTDSTPLWRRDHEGKPICNACGLYAKSRGEQRPVLVPRPTSPRQQPQGLHHVPSSSEHSPSTSAPNLSHLDPKGGTCPGDGRCDGTGGTSACNGCPVLNNSHRTATLIQQQQRRDTIAHARSHGRGSPTHPSSPHDSLPDLPTNLSSDRSGAHDLMIGMIQPLPPCTDSQTTSVFPHPMGAT</sequence>
<organism evidence="9 10">
    <name type="scientific">Hydnum rufescens UP504</name>
    <dbReference type="NCBI Taxonomy" id="1448309"/>
    <lineage>
        <taxon>Eukaryota</taxon>
        <taxon>Fungi</taxon>
        <taxon>Dikarya</taxon>
        <taxon>Basidiomycota</taxon>
        <taxon>Agaricomycotina</taxon>
        <taxon>Agaricomycetes</taxon>
        <taxon>Cantharellales</taxon>
        <taxon>Hydnaceae</taxon>
        <taxon>Hydnum</taxon>
    </lineage>
</organism>
<dbReference type="Pfam" id="PF00320">
    <property type="entry name" value="GATA"/>
    <property type="match status" value="1"/>
</dbReference>
<keyword evidence="3 6" id="KW-0863">Zinc-finger</keyword>
<feature type="compositionally biased region" description="Low complexity" evidence="7">
    <location>
        <begin position="82"/>
        <end position="97"/>
    </location>
</feature>
<evidence type="ECO:0000256" key="5">
    <source>
        <dbReference type="ARBA" id="ARBA00023242"/>
    </source>
</evidence>
<feature type="domain" description="GATA-type" evidence="8">
    <location>
        <begin position="23"/>
        <end position="76"/>
    </location>
</feature>
<name>A0A9P6B5G2_9AGAM</name>
<dbReference type="AlphaFoldDB" id="A0A9P6B5G2"/>
<dbReference type="GO" id="GO:0000978">
    <property type="term" value="F:RNA polymerase II cis-regulatory region sequence-specific DNA binding"/>
    <property type="evidence" value="ECO:0007669"/>
    <property type="project" value="TreeGrafter"/>
</dbReference>
<evidence type="ECO:0000256" key="7">
    <source>
        <dbReference type="SAM" id="MobiDB-lite"/>
    </source>
</evidence>
<keyword evidence="10" id="KW-1185">Reference proteome</keyword>
<evidence type="ECO:0000256" key="6">
    <source>
        <dbReference type="PROSITE-ProRule" id="PRU00094"/>
    </source>
</evidence>
<evidence type="ECO:0000313" key="10">
    <source>
        <dbReference type="Proteomes" id="UP000886523"/>
    </source>
</evidence>
<dbReference type="OrthoDB" id="515401at2759"/>
<comment type="subcellular location">
    <subcellularLocation>
        <location evidence="1">Nucleus</location>
    </subcellularLocation>
</comment>
<dbReference type="GO" id="GO:0000981">
    <property type="term" value="F:DNA-binding transcription factor activity, RNA polymerase II-specific"/>
    <property type="evidence" value="ECO:0007669"/>
    <property type="project" value="TreeGrafter"/>
</dbReference>
<dbReference type="InterPro" id="IPR013088">
    <property type="entry name" value="Znf_NHR/GATA"/>
</dbReference>
<dbReference type="CDD" id="cd00202">
    <property type="entry name" value="ZnF_GATA"/>
    <property type="match status" value="1"/>
</dbReference>
<dbReference type="EMBL" id="MU128929">
    <property type="protein sequence ID" value="KAF9517757.1"/>
    <property type="molecule type" value="Genomic_DNA"/>
</dbReference>
<keyword evidence="4" id="KW-0862">Zinc</keyword>
<dbReference type="PANTHER" id="PTHR10071:SF281">
    <property type="entry name" value="BOX A-BINDING FACTOR-RELATED"/>
    <property type="match status" value="1"/>
</dbReference>
<evidence type="ECO:0000256" key="2">
    <source>
        <dbReference type="ARBA" id="ARBA00022723"/>
    </source>
</evidence>
<dbReference type="PANTHER" id="PTHR10071">
    <property type="entry name" value="TRANSCRIPTION FACTOR GATA FAMILY MEMBER"/>
    <property type="match status" value="1"/>
</dbReference>
<dbReference type="GO" id="GO:0000122">
    <property type="term" value="P:negative regulation of transcription by RNA polymerase II"/>
    <property type="evidence" value="ECO:0007669"/>
    <property type="project" value="TreeGrafter"/>
</dbReference>
<evidence type="ECO:0000313" key="9">
    <source>
        <dbReference type="EMBL" id="KAF9517757.1"/>
    </source>
</evidence>
<feature type="region of interest" description="Disordered" evidence="7">
    <location>
        <begin position="64"/>
        <end position="105"/>
    </location>
</feature>
<dbReference type="GO" id="GO:0008270">
    <property type="term" value="F:zinc ion binding"/>
    <property type="evidence" value="ECO:0007669"/>
    <property type="project" value="UniProtKB-KW"/>
</dbReference>
<keyword evidence="5" id="KW-0539">Nucleus</keyword>
<feature type="compositionally biased region" description="Low complexity" evidence="7">
    <location>
        <begin position="159"/>
        <end position="175"/>
    </location>
</feature>
<evidence type="ECO:0000256" key="1">
    <source>
        <dbReference type="ARBA" id="ARBA00004123"/>
    </source>
</evidence>
<comment type="caution">
    <text evidence="9">The sequence shown here is derived from an EMBL/GenBank/DDBJ whole genome shotgun (WGS) entry which is preliminary data.</text>
</comment>
<dbReference type="Gene3D" id="3.30.50.10">
    <property type="entry name" value="Erythroid Transcription Factor GATA-1, subunit A"/>
    <property type="match status" value="1"/>
</dbReference>
<evidence type="ECO:0000256" key="4">
    <source>
        <dbReference type="ARBA" id="ARBA00022833"/>
    </source>
</evidence>
<protein>
    <recommendedName>
        <fullName evidence="8">GATA-type domain-containing protein</fullName>
    </recommendedName>
</protein>
<reference evidence="9" key="1">
    <citation type="journal article" date="2020" name="Nat. Commun.">
        <title>Large-scale genome sequencing of mycorrhizal fungi provides insights into the early evolution of symbiotic traits.</title>
        <authorList>
            <person name="Miyauchi S."/>
            <person name="Kiss E."/>
            <person name="Kuo A."/>
            <person name="Drula E."/>
            <person name="Kohler A."/>
            <person name="Sanchez-Garcia M."/>
            <person name="Morin E."/>
            <person name="Andreopoulos B."/>
            <person name="Barry K.W."/>
            <person name="Bonito G."/>
            <person name="Buee M."/>
            <person name="Carver A."/>
            <person name="Chen C."/>
            <person name="Cichocki N."/>
            <person name="Clum A."/>
            <person name="Culley D."/>
            <person name="Crous P.W."/>
            <person name="Fauchery L."/>
            <person name="Girlanda M."/>
            <person name="Hayes R.D."/>
            <person name="Keri Z."/>
            <person name="LaButti K."/>
            <person name="Lipzen A."/>
            <person name="Lombard V."/>
            <person name="Magnuson J."/>
            <person name="Maillard F."/>
            <person name="Murat C."/>
            <person name="Nolan M."/>
            <person name="Ohm R.A."/>
            <person name="Pangilinan J."/>
            <person name="Pereira M.F."/>
            <person name="Perotto S."/>
            <person name="Peter M."/>
            <person name="Pfister S."/>
            <person name="Riley R."/>
            <person name="Sitrit Y."/>
            <person name="Stielow J.B."/>
            <person name="Szollosi G."/>
            <person name="Zifcakova L."/>
            <person name="Stursova M."/>
            <person name="Spatafora J.W."/>
            <person name="Tedersoo L."/>
            <person name="Vaario L.M."/>
            <person name="Yamada A."/>
            <person name="Yan M."/>
            <person name="Wang P."/>
            <person name="Xu J."/>
            <person name="Bruns T."/>
            <person name="Baldrian P."/>
            <person name="Vilgalys R."/>
            <person name="Dunand C."/>
            <person name="Henrissat B."/>
            <person name="Grigoriev I.V."/>
            <person name="Hibbett D."/>
            <person name="Nagy L.G."/>
            <person name="Martin F.M."/>
        </authorList>
    </citation>
    <scope>NUCLEOTIDE SEQUENCE</scope>
    <source>
        <strain evidence="9">UP504</strain>
    </source>
</reference>
<dbReference type="SMART" id="SM00401">
    <property type="entry name" value="ZnF_GATA"/>
    <property type="match status" value="1"/>
</dbReference>
<evidence type="ECO:0000259" key="8">
    <source>
        <dbReference type="PROSITE" id="PS50114"/>
    </source>
</evidence>
<feature type="region of interest" description="Disordered" evidence="7">
    <location>
        <begin position="140"/>
        <end position="182"/>
    </location>
</feature>
<dbReference type="PROSITE" id="PS00344">
    <property type="entry name" value="GATA_ZN_FINGER_1"/>
    <property type="match status" value="1"/>
</dbReference>
<proteinExistence type="predicted"/>
<accession>A0A9P6B5G2</accession>
<dbReference type="InterPro" id="IPR000679">
    <property type="entry name" value="Znf_GATA"/>
</dbReference>
<dbReference type="Proteomes" id="UP000886523">
    <property type="component" value="Unassembled WGS sequence"/>
</dbReference>
<keyword evidence="2" id="KW-0479">Metal-binding</keyword>
<dbReference type="InterPro" id="IPR039355">
    <property type="entry name" value="Transcription_factor_GATA"/>
</dbReference>
<gene>
    <name evidence="9" type="ORF">BS47DRAFT_1389479</name>
</gene>